<dbReference type="AlphaFoldDB" id="A0A915IGZ7"/>
<proteinExistence type="predicted"/>
<evidence type="ECO:0000313" key="1">
    <source>
        <dbReference type="Proteomes" id="UP000887565"/>
    </source>
</evidence>
<sequence>MNGSARKPCNANILIFLSRRTVAWSINRALDRYDQKRKYFTMLSFKKTASTKNPTSTTNQLKHNPTPIKYCLYVNFGVIKLIR</sequence>
<keyword evidence="1" id="KW-1185">Reference proteome</keyword>
<evidence type="ECO:0000313" key="2">
    <source>
        <dbReference type="WBParaSite" id="nRc.2.0.1.t13370-RA"/>
    </source>
</evidence>
<protein>
    <submittedName>
        <fullName evidence="2">Uncharacterized protein</fullName>
    </submittedName>
</protein>
<organism evidence="1 2">
    <name type="scientific">Romanomermis culicivorax</name>
    <name type="common">Nematode worm</name>
    <dbReference type="NCBI Taxonomy" id="13658"/>
    <lineage>
        <taxon>Eukaryota</taxon>
        <taxon>Metazoa</taxon>
        <taxon>Ecdysozoa</taxon>
        <taxon>Nematoda</taxon>
        <taxon>Enoplea</taxon>
        <taxon>Dorylaimia</taxon>
        <taxon>Mermithida</taxon>
        <taxon>Mermithoidea</taxon>
        <taxon>Mermithidae</taxon>
        <taxon>Romanomermis</taxon>
    </lineage>
</organism>
<accession>A0A915IGZ7</accession>
<reference evidence="2" key="1">
    <citation type="submission" date="2022-11" db="UniProtKB">
        <authorList>
            <consortium name="WormBaseParasite"/>
        </authorList>
    </citation>
    <scope>IDENTIFICATION</scope>
</reference>
<name>A0A915IGZ7_ROMCU</name>
<dbReference type="Proteomes" id="UP000887565">
    <property type="component" value="Unplaced"/>
</dbReference>
<dbReference type="WBParaSite" id="nRc.2.0.1.t13370-RA">
    <property type="protein sequence ID" value="nRc.2.0.1.t13370-RA"/>
    <property type="gene ID" value="nRc.2.0.1.g13370"/>
</dbReference>